<organism evidence="1 2">
    <name type="scientific">Purpureocillium lilacinum</name>
    <name type="common">Paecilomyces lilacinus</name>
    <dbReference type="NCBI Taxonomy" id="33203"/>
    <lineage>
        <taxon>Eukaryota</taxon>
        <taxon>Fungi</taxon>
        <taxon>Dikarya</taxon>
        <taxon>Ascomycota</taxon>
        <taxon>Pezizomycotina</taxon>
        <taxon>Sordariomycetes</taxon>
        <taxon>Hypocreomycetidae</taxon>
        <taxon>Hypocreales</taxon>
        <taxon>Ophiocordycipitaceae</taxon>
        <taxon>Purpureocillium</taxon>
    </lineage>
</organism>
<evidence type="ECO:0000313" key="1">
    <source>
        <dbReference type="EMBL" id="PWI64662.1"/>
    </source>
</evidence>
<comment type="caution">
    <text evidence="1">The sequence shown here is derived from an EMBL/GenBank/DDBJ whole genome shotgun (WGS) entry which is preliminary data.</text>
</comment>
<accession>A0A2U3DQY6</accession>
<dbReference type="AlphaFoldDB" id="A0A2U3DQY6"/>
<name>A0A2U3DQY6_PURLI</name>
<sequence>METLISILKNQHFLFHAQDWKDGLFRNLGQGRDVLVHQFPTILHIAKAAIMLHTLALLLRGLFFSCRQGADGLPKPAVDGKRERKNGRRVKVAVPLGLGVSWHFTLKASKGDRVVKTGVSLGPFKIMAVMTLGKHWSWRSVWETTKPQAKLYGSAFFIKGSTAIR</sequence>
<gene>
    <name evidence="1" type="ORF">PCL_08671</name>
</gene>
<reference evidence="1 2" key="1">
    <citation type="journal article" date="2016" name="Front. Microbiol.">
        <title>Genome and transcriptome sequences reveal the specific parasitism of the nematophagous Purpureocillium lilacinum 36-1.</title>
        <authorList>
            <person name="Xie J."/>
            <person name="Li S."/>
            <person name="Mo C."/>
            <person name="Xiao X."/>
            <person name="Peng D."/>
            <person name="Wang G."/>
            <person name="Xiao Y."/>
        </authorList>
    </citation>
    <scope>NUCLEOTIDE SEQUENCE [LARGE SCALE GENOMIC DNA]</scope>
    <source>
        <strain evidence="1 2">36-1</strain>
    </source>
</reference>
<dbReference type="Proteomes" id="UP000245956">
    <property type="component" value="Unassembled WGS sequence"/>
</dbReference>
<dbReference type="EMBL" id="LCWV01000049">
    <property type="protein sequence ID" value="PWI64662.1"/>
    <property type="molecule type" value="Genomic_DNA"/>
</dbReference>
<evidence type="ECO:0000313" key="2">
    <source>
        <dbReference type="Proteomes" id="UP000245956"/>
    </source>
</evidence>
<protein>
    <submittedName>
        <fullName evidence="1">Uncharacterized protein</fullName>
    </submittedName>
</protein>
<proteinExistence type="predicted"/>